<evidence type="ECO:0000256" key="6">
    <source>
        <dbReference type="SAM" id="SignalP"/>
    </source>
</evidence>
<dbReference type="OrthoDB" id="5694214at2"/>
<dbReference type="InterPro" id="IPR012944">
    <property type="entry name" value="SusD_RagB_dom"/>
</dbReference>
<reference evidence="9 10" key="1">
    <citation type="submission" date="2017-04" db="EMBL/GenBank/DDBJ databases">
        <title>Compelte genome sequence of WV33.</title>
        <authorList>
            <person name="Lee P.C."/>
        </authorList>
    </citation>
    <scope>NUCLEOTIDE SEQUENCE [LARGE SCALE GENOMIC DNA]</scope>
    <source>
        <strain evidence="9 10">WV33</strain>
    </source>
</reference>
<keyword evidence="10" id="KW-1185">Reference proteome</keyword>
<comment type="similarity">
    <text evidence="2">Belongs to the SusD family.</text>
</comment>
<evidence type="ECO:0000256" key="4">
    <source>
        <dbReference type="ARBA" id="ARBA00023136"/>
    </source>
</evidence>
<dbReference type="EMBL" id="CP020918">
    <property type="protein sequence ID" value="AWG23306.1"/>
    <property type="molecule type" value="Genomic_DNA"/>
</dbReference>
<accession>A0A2S1LIJ7</accession>
<dbReference type="CDD" id="cd08977">
    <property type="entry name" value="SusD"/>
    <property type="match status" value="1"/>
</dbReference>
<dbReference type="InterPro" id="IPR011990">
    <property type="entry name" value="TPR-like_helical_dom_sf"/>
</dbReference>
<organism evidence="9 10">
    <name type="scientific">Flavobacterium faecale</name>
    <dbReference type="NCBI Taxonomy" id="1355330"/>
    <lineage>
        <taxon>Bacteria</taxon>
        <taxon>Pseudomonadati</taxon>
        <taxon>Bacteroidota</taxon>
        <taxon>Flavobacteriia</taxon>
        <taxon>Flavobacteriales</taxon>
        <taxon>Flavobacteriaceae</taxon>
        <taxon>Flavobacterium</taxon>
    </lineage>
</organism>
<dbReference type="KEGG" id="ffa:FFWV33_18115"/>
<dbReference type="SUPFAM" id="SSF48452">
    <property type="entry name" value="TPR-like"/>
    <property type="match status" value="1"/>
</dbReference>
<feature type="signal peptide" evidence="6">
    <location>
        <begin position="1"/>
        <end position="26"/>
    </location>
</feature>
<evidence type="ECO:0000256" key="5">
    <source>
        <dbReference type="ARBA" id="ARBA00023237"/>
    </source>
</evidence>
<gene>
    <name evidence="9" type="ORF">FFWV33_18115</name>
</gene>
<evidence type="ECO:0000256" key="2">
    <source>
        <dbReference type="ARBA" id="ARBA00006275"/>
    </source>
</evidence>
<dbReference type="PROSITE" id="PS51257">
    <property type="entry name" value="PROKAR_LIPOPROTEIN"/>
    <property type="match status" value="1"/>
</dbReference>
<keyword evidence="5" id="KW-0998">Cell outer membrane</keyword>
<dbReference type="Pfam" id="PF14322">
    <property type="entry name" value="SusD-like_3"/>
    <property type="match status" value="1"/>
</dbReference>
<keyword evidence="4" id="KW-0472">Membrane</keyword>
<dbReference type="Gene3D" id="1.25.40.390">
    <property type="match status" value="1"/>
</dbReference>
<feature type="domain" description="SusD-like N-terminal" evidence="8">
    <location>
        <begin position="110"/>
        <end position="238"/>
    </location>
</feature>
<dbReference type="GO" id="GO:0009279">
    <property type="term" value="C:cell outer membrane"/>
    <property type="evidence" value="ECO:0007669"/>
    <property type="project" value="UniProtKB-SubCell"/>
</dbReference>
<evidence type="ECO:0000256" key="1">
    <source>
        <dbReference type="ARBA" id="ARBA00004442"/>
    </source>
</evidence>
<dbReference type="RefSeq" id="WP_108742204.1">
    <property type="nucleotide sequence ID" value="NZ_CP020918.1"/>
</dbReference>
<comment type="subcellular location">
    <subcellularLocation>
        <location evidence="1">Cell outer membrane</location>
    </subcellularLocation>
</comment>
<dbReference type="InterPro" id="IPR033985">
    <property type="entry name" value="SusD-like_N"/>
</dbReference>
<protein>
    <submittedName>
        <fullName evidence="9">RagB/SusD family nutrient uptake outer membrane protein</fullName>
    </submittedName>
</protein>
<dbReference type="Pfam" id="PF07980">
    <property type="entry name" value="SusD_RagB"/>
    <property type="match status" value="1"/>
</dbReference>
<name>A0A2S1LIJ7_9FLAO</name>
<evidence type="ECO:0000259" key="7">
    <source>
        <dbReference type="Pfam" id="PF07980"/>
    </source>
</evidence>
<evidence type="ECO:0000259" key="8">
    <source>
        <dbReference type="Pfam" id="PF14322"/>
    </source>
</evidence>
<evidence type="ECO:0000256" key="3">
    <source>
        <dbReference type="ARBA" id="ARBA00022729"/>
    </source>
</evidence>
<sequence>MKSYKKIKKSIVVCSVLALGSLVSCNNDYLDVGVYGTPEVDSFYKSPVDAEQGITAAYSPMREQYGRENFLASTASTLLFGDIGTDDLLKGGARSNDGPQLFEKETYALTTSNTAAEAIWKVNFKGVLYANLVLAKVPAVDFTDANRKKEILAEAHFLRAYYYYYLVNTFGGVPLIDKPLEQGAYNVARSSKAETYTFIENDLKAAIADLPSRFAKPATYLGHADKGAALGLMMRVSLYQNKMGQVKTYGEQLFATPYVLADYTTIFRQEGEWNSGSIFEINMSSNASSLGTYITSMMTPRNKGGIGFGQIQPELRNEFEVNDPRLAASFYTVTGNYGTDWYNKKYSWAPYSNYAKPTTGGTGNSANNIRIIRLADAYLMYAEAIYKVDPATAVTYVNKVRKRARGTQPITVVPDLIATLSGDALRDAIYHERRVELAGEGLRFQDLIRTGRAKALLSPLGFVENKNEVMPIPYSQTELSQGVLLQNNY</sequence>
<feature type="chain" id="PRO_5015477785" evidence="6">
    <location>
        <begin position="27"/>
        <end position="489"/>
    </location>
</feature>
<keyword evidence="3 6" id="KW-0732">Signal</keyword>
<dbReference type="AlphaFoldDB" id="A0A2S1LIJ7"/>
<evidence type="ECO:0000313" key="9">
    <source>
        <dbReference type="EMBL" id="AWG23306.1"/>
    </source>
</evidence>
<dbReference type="Proteomes" id="UP000244527">
    <property type="component" value="Chromosome"/>
</dbReference>
<feature type="domain" description="RagB/SusD" evidence="7">
    <location>
        <begin position="341"/>
        <end position="455"/>
    </location>
</feature>
<proteinExistence type="inferred from homology"/>
<evidence type="ECO:0000313" key="10">
    <source>
        <dbReference type="Proteomes" id="UP000244527"/>
    </source>
</evidence>